<feature type="domain" description="Ubiquitin-like" evidence="8">
    <location>
        <begin position="737"/>
        <end position="794"/>
    </location>
</feature>
<feature type="compositionally biased region" description="Low complexity" evidence="7">
    <location>
        <begin position="358"/>
        <end position="369"/>
    </location>
</feature>
<feature type="region of interest" description="Disordered" evidence="7">
    <location>
        <begin position="500"/>
        <end position="691"/>
    </location>
</feature>
<feature type="compositionally biased region" description="Basic and acidic residues" evidence="7">
    <location>
        <begin position="521"/>
        <end position="535"/>
    </location>
</feature>
<dbReference type="PANTHER" id="PTHR15316">
    <property type="entry name" value="SPLICEOSOME ASSOCIATED PROTEIN 114/SWAP SPLICING FACTOR-RELATED"/>
    <property type="match status" value="1"/>
</dbReference>
<keyword evidence="5" id="KW-0508">mRNA splicing</keyword>
<evidence type="ECO:0000259" key="8">
    <source>
        <dbReference type="PROSITE" id="PS50053"/>
    </source>
</evidence>
<keyword evidence="3" id="KW-0747">Spliceosome</keyword>
<dbReference type="GO" id="GO:0045292">
    <property type="term" value="P:mRNA cis splicing, via spliceosome"/>
    <property type="evidence" value="ECO:0007669"/>
    <property type="project" value="InterPro"/>
</dbReference>
<evidence type="ECO:0000256" key="3">
    <source>
        <dbReference type="ARBA" id="ARBA00022728"/>
    </source>
</evidence>
<feature type="compositionally biased region" description="Pro residues" evidence="7">
    <location>
        <begin position="536"/>
        <end position="605"/>
    </location>
</feature>
<dbReference type="InterPro" id="IPR029071">
    <property type="entry name" value="Ubiquitin-like_domsf"/>
</dbReference>
<feature type="compositionally biased region" description="Pro residues" evidence="7">
    <location>
        <begin position="668"/>
        <end position="683"/>
    </location>
</feature>
<protein>
    <recommendedName>
        <fullName evidence="12">Splicing factor 3A subunit 1</fullName>
    </recommendedName>
</protein>
<dbReference type="PROSITE" id="PS50053">
    <property type="entry name" value="UBIQUITIN_2"/>
    <property type="match status" value="1"/>
</dbReference>
<evidence type="ECO:0000313" key="10">
    <source>
        <dbReference type="EMBL" id="KAK9807061.1"/>
    </source>
</evidence>
<feature type="region of interest" description="Disordered" evidence="7">
    <location>
        <begin position="305"/>
        <end position="379"/>
    </location>
</feature>
<dbReference type="InterPro" id="IPR000626">
    <property type="entry name" value="Ubiquitin-like_dom"/>
</dbReference>
<dbReference type="AlphaFoldDB" id="A0AAW1PF05"/>
<gene>
    <name evidence="10" type="ORF">WJX72_012308</name>
</gene>
<dbReference type="Pfam" id="PF01805">
    <property type="entry name" value="Surp"/>
    <property type="match status" value="2"/>
</dbReference>
<dbReference type="GO" id="GO:0071004">
    <property type="term" value="C:U2-type prespliceosome"/>
    <property type="evidence" value="ECO:0007669"/>
    <property type="project" value="TreeGrafter"/>
</dbReference>
<name>A0AAW1PF05_9CHLO</name>
<evidence type="ECO:0000256" key="1">
    <source>
        <dbReference type="ARBA" id="ARBA00004123"/>
    </source>
</evidence>
<proteinExistence type="predicted"/>
<accession>A0AAW1PF05</accession>
<evidence type="ECO:0008006" key="12">
    <source>
        <dbReference type="Google" id="ProtNLM"/>
    </source>
</evidence>
<evidence type="ECO:0000313" key="11">
    <source>
        <dbReference type="Proteomes" id="UP001489004"/>
    </source>
</evidence>
<dbReference type="SMART" id="SM00648">
    <property type="entry name" value="SWAP"/>
    <property type="match status" value="2"/>
</dbReference>
<dbReference type="PRINTS" id="PR01217">
    <property type="entry name" value="PRICHEXTENSN"/>
</dbReference>
<dbReference type="GO" id="GO:0000381">
    <property type="term" value="P:regulation of alternative mRNA splicing, via spliceosome"/>
    <property type="evidence" value="ECO:0007669"/>
    <property type="project" value="TreeGrafter"/>
</dbReference>
<keyword evidence="2" id="KW-0507">mRNA processing</keyword>
<dbReference type="SUPFAM" id="SSF109905">
    <property type="entry name" value="Surp module (SWAP domain)"/>
    <property type="match status" value="2"/>
</dbReference>
<evidence type="ECO:0000256" key="2">
    <source>
        <dbReference type="ARBA" id="ARBA00022664"/>
    </source>
</evidence>
<dbReference type="PANTHER" id="PTHR15316:SF1">
    <property type="entry name" value="SPLICING FACTOR 3A SUBUNIT 1"/>
    <property type="match status" value="1"/>
</dbReference>
<dbReference type="InterPro" id="IPR035967">
    <property type="entry name" value="SWAP/Surp_sf"/>
</dbReference>
<dbReference type="InterPro" id="IPR000061">
    <property type="entry name" value="Surp"/>
</dbReference>
<keyword evidence="4" id="KW-0677">Repeat</keyword>
<feature type="compositionally biased region" description="Pro residues" evidence="7">
    <location>
        <begin position="626"/>
        <end position="653"/>
    </location>
</feature>
<sequence length="797" mass="87242">MVAVGEARTVLPTPDLSTIKLVDTQTKAIGVIQPPPDIRAIVDKTANFVAKNGIVFEQRILANEANNAKFNFLRPADPYHAYYRYKVTEGQEAGTAAPASAAQQAEQAAQLQQAAAQPAAAAKADVVAPTKPLEKPEEAQYMVHVPEGLTLQDLDIIKLTAQFVARNGKQFLTGLASREHANPQFNFLKPTHSLFGFFTALCDAYSKVLMPPKGTMERLQRDTSDRTIILERCLRRLEWERVKEREQKAAADQAEAERLAMQSIDWHDFVVVETIDFFEDEDAELPPPMTQRDVILLNKAQPFQQEEEEAAAAAAAAEKAEADGKVEMDEEEKAMIAEAGAPSRPPPAQPPSQPPPDGGAAAAAAGTGAAEDHDADMDMDMDMDPGQMKIVRNYQRADPRAAAQESAKHVVSPITGELVPIEHMAEHMRISLIDPKWKSQRDAMMAKIRETTKASDQEIGANLLRLAGKRPDVFGSTQEEVSSLVQASIADSKISGGDRPVVWDGETRRGEGLHTQLRAISENKTDLAGKRKEPEVLPPPPMVRPGPMPGSLPPPPAVRLPPGAPGPAPPRPNLPPPPIMRPQMQPPMQRPPPQMPPPMQPPMQRPPMQMGLPPLPGMPMHMQRPQMPPPMGQRPPMMVQPPPMQRPLPPPPQMGMQRPPMSQQGAPMPAPPMAPPPPVPSSEPEPKRQRTEFVLQPEEEFLDQHPGPSKVRVLCPEVEGYESLQGQLLEVEVASLTNSVGDLKNRLADVLNIPANKQKIGRDNVGFMRDDLSLAHYNVSPETQLTFGVKERGGRKK</sequence>
<dbReference type="InterPro" id="IPR022030">
    <property type="entry name" value="SF3A1_dom"/>
</dbReference>
<evidence type="ECO:0000256" key="5">
    <source>
        <dbReference type="ARBA" id="ARBA00023187"/>
    </source>
</evidence>
<evidence type="ECO:0000256" key="4">
    <source>
        <dbReference type="ARBA" id="ARBA00022737"/>
    </source>
</evidence>
<evidence type="ECO:0000256" key="7">
    <source>
        <dbReference type="SAM" id="MobiDB-lite"/>
    </source>
</evidence>
<evidence type="ECO:0000259" key="9">
    <source>
        <dbReference type="PROSITE" id="PS50128"/>
    </source>
</evidence>
<feature type="compositionally biased region" description="Low complexity" evidence="7">
    <location>
        <begin position="654"/>
        <end position="667"/>
    </location>
</feature>
<comment type="caution">
    <text evidence="10">The sequence shown here is derived from an EMBL/GenBank/DDBJ whole genome shotgun (WGS) entry which is preliminary data.</text>
</comment>
<feature type="compositionally biased region" description="Pro residues" evidence="7">
    <location>
        <begin position="343"/>
        <end position="357"/>
    </location>
</feature>
<dbReference type="Proteomes" id="UP001489004">
    <property type="component" value="Unassembled WGS sequence"/>
</dbReference>
<feature type="domain" description="SURP motif" evidence="9">
    <location>
        <begin position="156"/>
        <end position="198"/>
    </location>
</feature>
<keyword evidence="11" id="KW-1185">Reference proteome</keyword>
<dbReference type="SUPFAM" id="SSF54236">
    <property type="entry name" value="Ubiquitin-like"/>
    <property type="match status" value="1"/>
</dbReference>
<organism evidence="10 11">
    <name type="scientific">[Myrmecia] bisecta</name>
    <dbReference type="NCBI Taxonomy" id="41462"/>
    <lineage>
        <taxon>Eukaryota</taxon>
        <taxon>Viridiplantae</taxon>
        <taxon>Chlorophyta</taxon>
        <taxon>core chlorophytes</taxon>
        <taxon>Trebouxiophyceae</taxon>
        <taxon>Trebouxiales</taxon>
        <taxon>Trebouxiaceae</taxon>
        <taxon>Myrmecia</taxon>
    </lineage>
</organism>
<feature type="compositionally biased region" description="Basic and acidic residues" evidence="7">
    <location>
        <begin position="318"/>
        <end position="327"/>
    </location>
</feature>
<dbReference type="Pfam" id="PF12230">
    <property type="entry name" value="PRP21_like_P"/>
    <property type="match status" value="1"/>
</dbReference>
<dbReference type="EMBL" id="JALJOR010000013">
    <property type="protein sequence ID" value="KAK9807061.1"/>
    <property type="molecule type" value="Genomic_DNA"/>
</dbReference>
<dbReference type="PROSITE" id="PS50128">
    <property type="entry name" value="SURP"/>
    <property type="match status" value="2"/>
</dbReference>
<dbReference type="GO" id="GO:0071013">
    <property type="term" value="C:catalytic step 2 spliceosome"/>
    <property type="evidence" value="ECO:0007669"/>
    <property type="project" value="TreeGrafter"/>
</dbReference>
<dbReference type="CDD" id="cd01800">
    <property type="entry name" value="Ubl_SF3a120"/>
    <property type="match status" value="1"/>
</dbReference>
<dbReference type="FunFam" id="1.10.10.790:FF:000002">
    <property type="entry name" value="Splicing factor 3A subunit 1"/>
    <property type="match status" value="1"/>
</dbReference>
<keyword evidence="6" id="KW-0539">Nucleus</keyword>
<dbReference type="Gene3D" id="1.10.10.790">
    <property type="entry name" value="Surp module"/>
    <property type="match status" value="2"/>
</dbReference>
<dbReference type="FunFam" id="1.10.10.790:FF:000001">
    <property type="entry name" value="Splicing factor 3a, subunit 1"/>
    <property type="match status" value="1"/>
</dbReference>
<dbReference type="Gene3D" id="3.10.20.90">
    <property type="entry name" value="Phosphatidylinositol 3-kinase Catalytic Subunit, Chain A, domain 1"/>
    <property type="match status" value="1"/>
</dbReference>
<feature type="compositionally biased region" description="Low complexity" evidence="7">
    <location>
        <begin position="606"/>
        <end position="625"/>
    </location>
</feature>
<comment type="subcellular location">
    <subcellularLocation>
        <location evidence="1">Nucleus</location>
    </subcellularLocation>
</comment>
<dbReference type="InterPro" id="IPR035563">
    <property type="entry name" value="SF3As1_ubi"/>
</dbReference>
<dbReference type="InterPro" id="IPR045146">
    <property type="entry name" value="SF3A1"/>
</dbReference>
<reference evidence="10 11" key="1">
    <citation type="journal article" date="2024" name="Nat. Commun.">
        <title>Phylogenomics reveals the evolutionary origins of lichenization in chlorophyte algae.</title>
        <authorList>
            <person name="Puginier C."/>
            <person name="Libourel C."/>
            <person name="Otte J."/>
            <person name="Skaloud P."/>
            <person name="Haon M."/>
            <person name="Grisel S."/>
            <person name="Petersen M."/>
            <person name="Berrin J.G."/>
            <person name="Delaux P.M."/>
            <person name="Dal Grande F."/>
            <person name="Keller J."/>
        </authorList>
    </citation>
    <scope>NUCLEOTIDE SEQUENCE [LARGE SCALE GENOMIC DNA]</scope>
    <source>
        <strain evidence="10 11">SAG 2043</strain>
    </source>
</reference>
<feature type="domain" description="SURP motif" evidence="9">
    <location>
        <begin position="41"/>
        <end position="83"/>
    </location>
</feature>
<dbReference type="GO" id="GO:0005686">
    <property type="term" value="C:U2 snRNP"/>
    <property type="evidence" value="ECO:0007669"/>
    <property type="project" value="TreeGrafter"/>
</dbReference>
<evidence type="ECO:0000256" key="6">
    <source>
        <dbReference type="ARBA" id="ARBA00023242"/>
    </source>
</evidence>
<dbReference type="GO" id="GO:0003723">
    <property type="term" value="F:RNA binding"/>
    <property type="evidence" value="ECO:0007669"/>
    <property type="project" value="InterPro"/>
</dbReference>